<protein>
    <recommendedName>
        <fullName evidence="7">NACHT domain-containing protein</fullName>
    </recommendedName>
</protein>
<reference evidence="5 6" key="1">
    <citation type="submission" date="2024-03" db="EMBL/GenBank/DDBJ databases">
        <title>A high-quality draft genome sequence of Diaporthe vaccinii, a causative agent of upright dieback and viscid rot disease in cranberry plants.</title>
        <authorList>
            <person name="Sarrasin M."/>
            <person name="Lang B.F."/>
            <person name="Burger G."/>
        </authorList>
    </citation>
    <scope>NUCLEOTIDE SEQUENCE [LARGE SCALE GENOMIC DNA]</scope>
    <source>
        <strain evidence="5 6">IS7</strain>
    </source>
</reference>
<evidence type="ECO:0008006" key="7">
    <source>
        <dbReference type="Google" id="ProtNLM"/>
    </source>
</evidence>
<evidence type="ECO:0000259" key="3">
    <source>
        <dbReference type="Pfam" id="PF24883"/>
    </source>
</evidence>
<name>A0ABR4EZ16_9PEZI</name>
<comment type="caution">
    <text evidence="5">The sequence shown here is derived from an EMBL/GenBank/DDBJ whole genome shotgun (WGS) entry which is preliminary data.</text>
</comment>
<feature type="domain" description="Nephrocystin 3-like N-terminal" evidence="3">
    <location>
        <begin position="219"/>
        <end position="397"/>
    </location>
</feature>
<feature type="domain" description="DUF7791" evidence="4">
    <location>
        <begin position="517"/>
        <end position="676"/>
    </location>
</feature>
<dbReference type="Gene3D" id="3.40.50.300">
    <property type="entry name" value="P-loop containing nucleotide triphosphate hydrolases"/>
    <property type="match status" value="1"/>
</dbReference>
<dbReference type="InterPro" id="IPR027417">
    <property type="entry name" value="P-loop_NTPase"/>
</dbReference>
<sequence>MATVAEFLRAGTSLLQAVVGNGAEPSDVGRWIEQFEHFVTRLNHEMTVNVNTAVGVAGAAGVEKACWKISQDILIRLRRLTAMRRVPSSDSNDLSETLRSVFTEQDIESLRTQLFGIHMRWQSLRPEAETPLSDIASQLSATILDPPVGEDEAPPGSIDNPQNKPGRAAAGPSKELLQDFILESLSFQSMESREQDVAKAHGNSFDWIFDITGSRGSANDPRFTEWLSTDNLGSIYWITGKPGSGKSTLMRYLSEHRETRRSLQVWAGERQVAIAGFYFWVSGSEDQRSRVGLLRSLLHQLLSLYPESIPAAFPSLWRKLSGMTSKERVSMGLEWTGPELTSGFSRLLDSGLSQAKVCFFVDGLDELDGDHESMIRFFRDLGTGKHASQVKMCLSSRPWQVFERAFSRSVPSLRLQELILGDMTQYAYDSLRRNQHVRRALRQDTDDTEALVRQIVASADGVFLWARLVVREIIKKFGSAQTTVANIRDHLTSFPTELADLFSKLVFTDQPEKQLVETSKLFQLVHARETVAEFIKDDSATSLSIWELAFASKAEDNALALTRSVEEAGDETIIHRCAETQERVQRSSAGLLDVFPRRSHGNGTVRETRFKEGDTVETLARKLAGHKVTYLHRTVRDWLLHPAGNPIWLRLIAAVDTSAAFDPHLYLLRSYVLRMKHPLEEIEHHRRLDEWYPDIALSLTHARHVVKGPEGLQTKLVNELDKTISWYWLTKSSSPGDHWARNRFGTFEERRGDKLLIPFPFLALCTKFGLEQYVLDSLDAMANIEPDGKGDAPGIAEHAETAPATEETPLLYRALEFLCSRQKTIYPLSSPALVQSLLVYSRKYSSHGVLGPLIGSPNKEFWTKLLHVKNPTPWIMALRSLRDARRRGWIKPFDIDHLGTERWTKIIECLVLEGGAHREAIVRKDGWDPETNALEVLGNGGLLEAYGDWWIEDRLGALFEVRGSEQSTNRETD</sequence>
<accession>A0ABR4EZ16</accession>
<evidence type="ECO:0000256" key="1">
    <source>
        <dbReference type="ARBA" id="ARBA00022737"/>
    </source>
</evidence>
<dbReference type="PANTHER" id="PTHR10039">
    <property type="entry name" value="AMELOGENIN"/>
    <property type="match status" value="1"/>
</dbReference>
<dbReference type="PANTHER" id="PTHR10039:SF5">
    <property type="entry name" value="NACHT DOMAIN-CONTAINING PROTEIN"/>
    <property type="match status" value="1"/>
</dbReference>
<dbReference type="InterPro" id="IPR056693">
    <property type="entry name" value="DUF7791"/>
</dbReference>
<evidence type="ECO:0000259" key="4">
    <source>
        <dbReference type="Pfam" id="PF25053"/>
    </source>
</evidence>
<dbReference type="Pfam" id="PF24883">
    <property type="entry name" value="NPHP3_N"/>
    <property type="match status" value="1"/>
</dbReference>
<dbReference type="Proteomes" id="UP001600888">
    <property type="component" value="Unassembled WGS sequence"/>
</dbReference>
<dbReference type="Pfam" id="PF25053">
    <property type="entry name" value="DUF7791"/>
    <property type="match status" value="1"/>
</dbReference>
<dbReference type="SUPFAM" id="SSF52540">
    <property type="entry name" value="P-loop containing nucleoside triphosphate hydrolases"/>
    <property type="match status" value="1"/>
</dbReference>
<organism evidence="5 6">
    <name type="scientific">Diaporthe vaccinii</name>
    <dbReference type="NCBI Taxonomy" id="105482"/>
    <lineage>
        <taxon>Eukaryota</taxon>
        <taxon>Fungi</taxon>
        <taxon>Dikarya</taxon>
        <taxon>Ascomycota</taxon>
        <taxon>Pezizomycotina</taxon>
        <taxon>Sordariomycetes</taxon>
        <taxon>Sordariomycetidae</taxon>
        <taxon>Diaporthales</taxon>
        <taxon>Diaporthaceae</taxon>
        <taxon>Diaporthe</taxon>
        <taxon>Diaporthe eres species complex</taxon>
    </lineage>
</organism>
<evidence type="ECO:0000313" key="5">
    <source>
        <dbReference type="EMBL" id="KAL2287692.1"/>
    </source>
</evidence>
<dbReference type="InterPro" id="IPR056884">
    <property type="entry name" value="NPHP3-like_N"/>
</dbReference>
<evidence type="ECO:0000313" key="6">
    <source>
        <dbReference type="Proteomes" id="UP001600888"/>
    </source>
</evidence>
<gene>
    <name evidence="5" type="ORF">FJTKL_05059</name>
</gene>
<evidence type="ECO:0000256" key="2">
    <source>
        <dbReference type="SAM" id="MobiDB-lite"/>
    </source>
</evidence>
<dbReference type="EMBL" id="JBAWTH010000019">
    <property type="protein sequence ID" value="KAL2287692.1"/>
    <property type="molecule type" value="Genomic_DNA"/>
</dbReference>
<proteinExistence type="predicted"/>
<feature type="region of interest" description="Disordered" evidence="2">
    <location>
        <begin position="145"/>
        <end position="170"/>
    </location>
</feature>
<keyword evidence="1" id="KW-0677">Repeat</keyword>
<keyword evidence="6" id="KW-1185">Reference proteome</keyword>